<name>A0A0R2KX84_9LACO</name>
<organism evidence="1 2">
    <name type="scientific">Pediococcus stilesii</name>
    <dbReference type="NCBI Taxonomy" id="331679"/>
    <lineage>
        <taxon>Bacteria</taxon>
        <taxon>Bacillati</taxon>
        <taxon>Bacillota</taxon>
        <taxon>Bacilli</taxon>
        <taxon>Lactobacillales</taxon>
        <taxon>Lactobacillaceae</taxon>
        <taxon>Pediococcus</taxon>
    </lineage>
</organism>
<sequence length="53" mass="5895">MKAISKGQTLNFESIPTSKTFFNQVLFLTTPGGIYQKTTLGILALLKRESIFT</sequence>
<keyword evidence="2" id="KW-1185">Reference proteome</keyword>
<dbReference type="Proteomes" id="UP000051859">
    <property type="component" value="Unassembled WGS sequence"/>
</dbReference>
<comment type="caution">
    <text evidence="1">The sequence shown here is derived from an EMBL/GenBank/DDBJ whole genome shotgun (WGS) entry which is preliminary data.</text>
</comment>
<protein>
    <submittedName>
        <fullName evidence="1">Uncharacterized protein</fullName>
    </submittedName>
</protein>
<dbReference type="EMBL" id="JQBX01000008">
    <property type="protein sequence ID" value="KRN94073.1"/>
    <property type="molecule type" value="Genomic_DNA"/>
</dbReference>
<reference evidence="1 2" key="1">
    <citation type="journal article" date="2015" name="Genome Announc.">
        <title>Expanding the biotechnology potential of lactobacilli through comparative genomics of 213 strains and associated genera.</title>
        <authorList>
            <person name="Sun Z."/>
            <person name="Harris H.M."/>
            <person name="McCann A."/>
            <person name="Guo C."/>
            <person name="Argimon S."/>
            <person name="Zhang W."/>
            <person name="Yang X."/>
            <person name="Jeffery I.B."/>
            <person name="Cooney J.C."/>
            <person name="Kagawa T.F."/>
            <person name="Liu W."/>
            <person name="Song Y."/>
            <person name="Salvetti E."/>
            <person name="Wrobel A."/>
            <person name="Rasinkangas P."/>
            <person name="Parkhill J."/>
            <person name="Rea M.C."/>
            <person name="O'Sullivan O."/>
            <person name="Ritari J."/>
            <person name="Douillard F.P."/>
            <person name="Paul Ross R."/>
            <person name="Yang R."/>
            <person name="Briner A.E."/>
            <person name="Felis G.E."/>
            <person name="de Vos W.M."/>
            <person name="Barrangou R."/>
            <person name="Klaenhammer T.R."/>
            <person name="Caufield P.W."/>
            <person name="Cui Y."/>
            <person name="Zhang H."/>
            <person name="O'Toole P.W."/>
        </authorList>
    </citation>
    <scope>NUCLEOTIDE SEQUENCE [LARGE SCALE GENOMIC DNA]</scope>
    <source>
        <strain evidence="1 2">DSM 18001</strain>
    </source>
</reference>
<dbReference type="PATRIC" id="fig|331679.3.peg.1753"/>
<evidence type="ECO:0000313" key="2">
    <source>
        <dbReference type="Proteomes" id="UP000051859"/>
    </source>
</evidence>
<dbReference type="AlphaFoldDB" id="A0A0R2KX84"/>
<proteinExistence type="predicted"/>
<gene>
    <name evidence="1" type="ORF">IV81_GL001716</name>
</gene>
<accession>A0A0R2KX84</accession>
<evidence type="ECO:0000313" key="1">
    <source>
        <dbReference type="EMBL" id="KRN94073.1"/>
    </source>
</evidence>